<evidence type="ECO:0000313" key="4">
    <source>
        <dbReference type="Proteomes" id="UP001054902"/>
    </source>
</evidence>
<feature type="compositionally biased region" description="Polar residues" evidence="1">
    <location>
        <begin position="2239"/>
        <end position="2255"/>
    </location>
</feature>
<keyword evidence="4" id="KW-1185">Reference proteome</keyword>
<feature type="compositionally biased region" description="Polar residues" evidence="1">
    <location>
        <begin position="2446"/>
        <end position="2461"/>
    </location>
</feature>
<feature type="compositionally biased region" description="Polar residues" evidence="1">
    <location>
        <begin position="266"/>
        <end position="278"/>
    </location>
</feature>
<feature type="compositionally biased region" description="Pro residues" evidence="1">
    <location>
        <begin position="2420"/>
        <end position="2430"/>
    </location>
</feature>
<feature type="region of interest" description="Disordered" evidence="1">
    <location>
        <begin position="2180"/>
        <end position="2461"/>
    </location>
</feature>
<sequence>MRLHRILSSFALFAPIFPLLLLLHKEIDLVVATTDDSQRKYVKTVPTILNTPDSKVTSLPGEPGSVVSSDDGIPISITINTEEVFVDAPTGLHSIGTIRIQNTHPTEELVISRVETYQEEEGEEPQIVGTVFRERRLPIAPKSFAALPFSFLPQIPSHRQGEEDDIFAMRSSSKESVLDLASILNVDPLNIGKDQSHHICTKLRLYTSKGVHEAELHASARDTNMHRIPHTIIFEKDGFVHTGPAFADSDRQDYHYLMSQHEKYNSSESTRVSSLQKSSDNDEDKDVNTANVQDIVGYEYDIYIDSPCERCVLDVMDIYPSKPNLVSLKQWHSRALTQKGSDQYKVPQENNQDDQYIFDRFNNCGFSRLESMHCNNPKTMEVIGPLSINGNGKRIYIGTIRLNKEQLQKDGVLYGIDELSLGYMHIYLESDSKPILYSIALEYSSNDKINQAGAFANISLQKREKVNQKPSSELGAIKIAPPSDDAIDNYSPIAQGKFDCDTYPESKPVTFSIGVAPPIMEVESLNLIEVPQKPSLSSDADTVLDFGLLTGESDVHTVYISVTNVDTEPIRLMHHRIVFQNEFEAVKGAKGTLDGYGSTLKKDYDESIMIEPGETLFDGVKVSIASREMLKSDSSISEFHGVVILRFGPSSLSFDQWMEKMKGDLSLLTNYVIEIPLVVRTMRGHVEYNANNFFFPIDENSIGISSRPKKCEKLEFDRKVIITNHFSSPLSLSGISIDGTFITGASDELSTDLCRSKFEILGYNKKKGKKRSESSVANPGESWGHITLRYKEGHDKYKELDNMNIPKQCSLVLYTPEVGQFRIPLWLYKGGIEVSTDISTTPHSCKRELNDGLYSILAGFDCLNAMEKESKLASLLKLSTASTTGHTKGLSNFDKAIVNAVKGFYTSIKNWTKKVQPVIMSFGTLSTSSIKSSSIYISNKNPFAVTMNADVPSIEGMEIRLGKVSIDVDDLLEGTKNRDEVRRSVMSDEWLKKYLLEFDGPSRTLLKSFSYRDDVSIMDNATDVLKNMFKEYASIRLHREPNGLINNEGDSSTTGFPPNFDEDLLVSFSSQHNLRPTPSLVSIDDDTIYSISTSMVNNQTSFSYDIPPGGTIRLEVGIRSPTKEALKNRDFANVLMSGLLLSTELGDRIPIFGTYKVLSGELKIGQLLEDSHDSSDDGSMNNLTVDAILRPSNENPFQYGTENSGMKVRIDNNFAANVTLTKLESCNRWFEFTPIKSESSLPINISPNGSYSTRLQSYIFCGSSKNRLFPSFYHCALEWIERKSSVQNENCGTQYDLIDEVFSMSKTNASLVTEAKTRVAIALKDAINYMDANYGPSKTESASNFESLFYLNKAKSIAAEWRALSQHGVNKIRGAVKAQFTLTQPNGQSLNVQSALPSTFLETSLEFPYLSERNVDFEPTEVGEVSESFIEVKNPSGYSVSVRMMKDGNSPFYVHKSSENDPWWTGGIYYLPDQRPGVFMRSMHNVSVNTISGSSLALQSPSLHSTSAFTNACYGRRCGFHFPNDDGSNTNKNKEEQRKVSAIGAASVYGKKLVGHVYNRDGAILHQIKNVTKHHYFAVQKETLDEVIIPPYSSSKIGPFYFRPLFEGTFSGYLVLQNSLTGFEAVQFKGKGSSHKIDFIDNDEKDQKGADIELRNGKETLVFRNRSNDIFGRSSKMVMIANTGETQIEIMSYYLVDPLLSHDIEDKNRKCRLHGYQLGDCDNNDVDRNLKSIKLKPNQSKPLFITQHYDCTFRSREAMLIVEYGYPERNSQIDFKELVLHYELNEREAGTCSASKPSMLELVRAGRLGGAKLIFHMLWQLWSILIPFILFSSLLWDMVTSANQRQQAARQFKENITSSPTKKANKSKKTGFKTWSSAYRCLSRADPTSTELIQLGQEQTRQMVLNTFRREELLHPQCVLSNGTFSRERQGSVSSDPNARRQAVYSNMTLNDVIFSKQRYYRKVLPGDSQPILPSGLGWRILAASRSPRRPSRVSISQKPTSTDIQQTKPQGRIEEKISEEVLSSTKQPSHIPNVTVTVRKTSHALFEISKESVGKEKKDFTAAIGDNFSKKHDSSNTATCNEKQDSHISQLSGDHQEKQVEKEASDSTIQTQTEATIKVANIETQQPPIPSPKLDSGSKINIDQVELGSDEKYSSNDIGNLSSSQVECIEDEVCELIDEGENKSSSSPTVERLVSTEKEANKVGDTGQSTMSSPPGLAIPQSNPSSPPASTEPKKKSSLFTSKHPSATSSTILSEQEIAATLPPTCPTNTNIATNGSNHTMDNESKSKSKSYTENEEVQKTNTKRKKNKGKKQTEKKQTEKKQKQQPEKPCEQDLSTEETESSSMVTQDNGPGEEKEVPAPPQKQQQKKKKTKKKKKRDTSSFKKSKKGEEDKSEQIQDTDVIVTPASSPKTQEKSSVRPPPGLAPPPGFGDTSFSSPKKDSIVEKNQQMETTTLKSSGSDVDLLAQVLDSNTSLTLSPLNEKRQIEDSDIDLSKLLPGIGDQENNVLNYLNFLEDPQEDSLGEEQRNGNFGALPLYGGLSSVSNNPWSDSNPTPRAFAYGFDVRSEGDENAVDRGYVEVNPNLLTPSAILGNIDSDDEQEDAADAFDADAFFSDLLE</sequence>
<dbReference type="PANTHER" id="PTHR22050">
    <property type="entry name" value="RW1 PROTEIN HOMOLOG"/>
    <property type="match status" value="1"/>
</dbReference>
<accession>A0AAD3CYB8</accession>
<evidence type="ECO:0000256" key="2">
    <source>
        <dbReference type="SAM" id="SignalP"/>
    </source>
</evidence>
<evidence type="ECO:0000313" key="3">
    <source>
        <dbReference type="EMBL" id="GFH54283.1"/>
    </source>
</evidence>
<feature type="compositionally biased region" description="Polar residues" evidence="1">
    <location>
        <begin position="1998"/>
        <end position="2010"/>
    </location>
</feature>
<name>A0AAD3CYB8_9STRA</name>
<feature type="compositionally biased region" description="Basic residues" evidence="1">
    <location>
        <begin position="2303"/>
        <end position="2312"/>
    </location>
</feature>
<dbReference type="GO" id="GO:0016020">
    <property type="term" value="C:membrane"/>
    <property type="evidence" value="ECO:0007669"/>
    <property type="project" value="TreeGrafter"/>
</dbReference>
<dbReference type="Proteomes" id="UP001054902">
    <property type="component" value="Unassembled WGS sequence"/>
</dbReference>
<feature type="compositionally biased region" description="Basic and acidic residues" evidence="1">
    <location>
        <begin position="2313"/>
        <end position="2333"/>
    </location>
</feature>
<feature type="region of interest" description="Disordered" evidence="1">
    <location>
        <begin position="1988"/>
        <end position="2012"/>
    </location>
</feature>
<feature type="signal peptide" evidence="2">
    <location>
        <begin position="1"/>
        <end position="32"/>
    </location>
</feature>
<comment type="caution">
    <text evidence="3">The sequence shown here is derived from an EMBL/GenBank/DDBJ whole genome shotgun (WGS) entry which is preliminary data.</text>
</comment>
<feature type="compositionally biased region" description="Polar residues" evidence="1">
    <location>
        <begin position="2268"/>
        <end position="2281"/>
    </location>
</feature>
<protein>
    <submittedName>
        <fullName evidence="3">Uncharacterized protein</fullName>
    </submittedName>
</protein>
<proteinExistence type="predicted"/>
<organism evidence="3 4">
    <name type="scientific">Chaetoceros tenuissimus</name>
    <dbReference type="NCBI Taxonomy" id="426638"/>
    <lineage>
        <taxon>Eukaryota</taxon>
        <taxon>Sar</taxon>
        <taxon>Stramenopiles</taxon>
        <taxon>Ochrophyta</taxon>
        <taxon>Bacillariophyta</taxon>
        <taxon>Coscinodiscophyceae</taxon>
        <taxon>Chaetocerotophycidae</taxon>
        <taxon>Chaetocerotales</taxon>
        <taxon>Chaetocerotaceae</taxon>
        <taxon>Chaetoceros</taxon>
    </lineage>
</organism>
<gene>
    <name evidence="3" type="ORF">CTEN210_10759</name>
</gene>
<dbReference type="InterPro" id="IPR039877">
    <property type="entry name" value="TMEM131-like"/>
</dbReference>
<feature type="chain" id="PRO_5041953495" evidence="2">
    <location>
        <begin position="33"/>
        <end position="2619"/>
    </location>
</feature>
<feature type="region of interest" description="Disordered" evidence="1">
    <location>
        <begin position="265"/>
        <end position="288"/>
    </location>
</feature>
<evidence type="ECO:0000256" key="1">
    <source>
        <dbReference type="SAM" id="MobiDB-lite"/>
    </source>
</evidence>
<keyword evidence="2" id="KW-0732">Signal</keyword>
<dbReference type="EMBL" id="BLLK01000047">
    <property type="protein sequence ID" value="GFH54283.1"/>
    <property type="molecule type" value="Genomic_DNA"/>
</dbReference>
<feature type="compositionally biased region" description="Basic and acidic residues" evidence="1">
    <location>
        <begin position="2282"/>
        <end position="2300"/>
    </location>
</feature>
<dbReference type="PANTHER" id="PTHR22050:SF0">
    <property type="entry name" value="TRANSMEMBRANE PROTEIN 131 HOMOLOG"/>
    <property type="match status" value="1"/>
</dbReference>
<feature type="compositionally biased region" description="Basic residues" evidence="1">
    <location>
        <begin position="2367"/>
        <end position="2379"/>
    </location>
</feature>
<reference evidence="3 4" key="1">
    <citation type="journal article" date="2021" name="Sci. Rep.">
        <title>The genome of the diatom Chaetoceros tenuissimus carries an ancient integrated fragment of an extant virus.</title>
        <authorList>
            <person name="Hongo Y."/>
            <person name="Kimura K."/>
            <person name="Takaki Y."/>
            <person name="Yoshida Y."/>
            <person name="Baba S."/>
            <person name="Kobayashi G."/>
            <person name="Nagasaki K."/>
            <person name="Hano T."/>
            <person name="Tomaru Y."/>
        </authorList>
    </citation>
    <scope>NUCLEOTIDE SEQUENCE [LARGE SCALE GENOMIC DNA]</scope>
    <source>
        <strain evidence="3 4">NIES-3715</strain>
    </source>
</reference>